<keyword evidence="11" id="KW-1185">Reference proteome</keyword>
<dbReference type="PANTHER" id="PTHR12749">
    <property type="entry name" value="EXCISION REPAIR CROSS-COMPLEMENTING 1 ERCC1"/>
    <property type="match status" value="1"/>
</dbReference>
<dbReference type="GO" id="GO:0006302">
    <property type="term" value="P:double-strand break repair"/>
    <property type="evidence" value="ECO:0007669"/>
    <property type="project" value="UniProtKB-ARBA"/>
</dbReference>
<dbReference type="Pfam" id="PF14520">
    <property type="entry name" value="HHH_5"/>
    <property type="match status" value="1"/>
</dbReference>
<dbReference type="GO" id="GO:0000723">
    <property type="term" value="P:telomere maintenance"/>
    <property type="evidence" value="ECO:0007669"/>
    <property type="project" value="UniProtKB-ARBA"/>
</dbReference>
<dbReference type="InterPro" id="IPR011335">
    <property type="entry name" value="Restrct_endonuc-II-like"/>
</dbReference>
<protein>
    <recommendedName>
        <fullName evidence="8">DNA excision repair protein ERCC-1</fullName>
    </recommendedName>
</protein>
<dbReference type="InterPro" id="IPR004579">
    <property type="entry name" value="ERCC1/RAD10/SWI10"/>
</dbReference>
<comment type="similarity">
    <text evidence="2">Belongs to the ERCC1/RAD10/SWI10 family.</text>
</comment>
<proteinExistence type="inferred from homology"/>
<dbReference type="SUPFAM" id="SSF47781">
    <property type="entry name" value="RuvA domain 2-like"/>
    <property type="match status" value="1"/>
</dbReference>
<dbReference type="Pfam" id="PF03834">
    <property type="entry name" value="Rad10"/>
    <property type="match status" value="1"/>
</dbReference>
<sequence>GGSIPGGGGPGAVPPLPVLKPGAKSSSIVVSPRQRGNPVLKFVRNVPWEFGDIVPDYVLGQSTCALFLSLRYHHLHPGYIHDRLRQLGRSYGLQLLLLQVDVKDPHQALKELAKVCILADCTLLLAWSPEEAGRYLETYKAYEQKPPDLLKERVEQDFLSRMTDCLTSIKSVNKTDALSLLTTFGSLAAVVSASREDLSLCPGVGPQKVSVKG</sequence>
<dbReference type="Proteomes" id="UP000586671">
    <property type="component" value="Unassembled WGS sequence"/>
</dbReference>
<feature type="non-terminal residue" evidence="10">
    <location>
        <position position="1"/>
    </location>
</feature>
<feature type="non-terminal residue" evidence="10">
    <location>
        <position position="213"/>
    </location>
</feature>
<name>A0A7K5XS53_9CHAR</name>
<dbReference type="InterPro" id="IPR047260">
    <property type="entry name" value="ERCC1-like_central_dom"/>
</dbReference>
<evidence type="ECO:0000256" key="7">
    <source>
        <dbReference type="ARBA" id="ARBA00054210"/>
    </source>
</evidence>
<dbReference type="InterPro" id="IPR010994">
    <property type="entry name" value="RuvA_2-like"/>
</dbReference>
<dbReference type="GO" id="GO:0006289">
    <property type="term" value="P:nucleotide-excision repair"/>
    <property type="evidence" value="ECO:0007669"/>
    <property type="project" value="UniProtKB-ARBA"/>
</dbReference>
<dbReference type="FunFam" id="1.10.150.20:FF:000017">
    <property type="entry name" value="DNA excision repair protein ERCC-1"/>
    <property type="match status" value="1"/>
</dbReference>
<dbReference type="GO" id="GO:0006312">
    <property type="term" value="P:mitotic recombination"/>
    <property type="evidence" value="ECO:0007669"/>
    <property type="project" value="TreeGrafter"/>
</dbReference>
<evidence type="ECO:0000256" key="8">
    <source>
        <dbReference type="ARBA" id="ARBA00071993"/>
    </source>
</evidence>
<keyword evidence="5" id="KW-0234">DNA repair</keyword>
<dbReference type="GO" id="GO:0070522">
    <property type="term" value="C:ERCC4-ERCC1 complex"/>
    <property type="evidence" value="ECO:0007669"/>
    <property type="project" value="TreeGrafter"/>
</dbReference>
<evidence type="ECO:0000256" key="2">
    <source>
        <dbReference type="ARBA" id="ARBA00008283"/>
    </source>
</evidence>
<dbReference type="NCBIfam" id="TIGR00597">
    <property type="entry name" value="rad10"/>
    <property type="match status" value="1"/>
</dbReference>
<dbReference type="Gene3D" id="3.40.50.10130">
    <property type="match status" value="1"/>
</dbReference>
<dbReference type="GO" id="GO:0003697">
    <property type="term" value="F:single-stranded DNA binding"/>
    <property type="evidence" value="ECO:0007669"/>
    <property type="project" value="TreeGrafter"/>
</dbReference>
<accession>A0A7K5XS53</accession>
<comment type="function">
    <text evidence="7">Non-catalytic component of a structure-specific DNA repair endonuclease responsible for the 5'-incision during DNA repair. Responsible, in conjunction with SLX4, for the first step in the repair of interstrand cross-links (ICL). Participates in the processing of anaphase bridge-generating DNA structures, which consist in incompletely processed DNA lesions arising during S or G2 phase, and can result in cytokinesis failure. Also required for homology-directed repair (HDR) of DNA double-strand breaks, in conjunction with SLX4.</text>
</comment>
<dbReference type="GO" id="GO:0003684">
    <property type="term" value="F:damaged DNA binding"/>
    <property type="evidence" value="ECO:0007669"/>
    <property type="project" value="InterPro"/>
</dbReference>
<dbReference type="FunFam" id="3.40.50.10130:FF:000001">
    <property type="entry name" value="DNA excision repair protein ERCC-1"/>
    <property type="match status" value="1"/>
</dbReference>
<evidence type="ECO:0000256" key="4">
    <source>
        <dbReference type="ARBA" id="ARBA00023125"/>
    </source>
</evidence>
<reference evidence="10 11" key="1">
    <citation type="submission" date="2019-09" db="EMBL/GenBank/DDBJ databases">
        <title>Bird 10,000 Genomes (B10K) Project - Family phase.</title>
        <authorList>
            <person name="Zhang G."/>
        </authorList>
    </citation>
    <scope>NUCLEOTIDE SEQUENCE [LARGE SCALE GENOMIC DNA]</scope>
    <source>
        <strain evidence="10">B10K-DU-012-55</strain>
        <tissue evidence="10">Muscle</tissue>
    </source>
</reference>
<dbReference type="EMBL" id="VYZM01017024">
    <property type="protein sequence ID" value="NWU55842.1"/>
    <property type="molecule type" value="Genomic_DNA"/>
</dbReference>
<feature type="domain" description="ERCC1-like central" evidence="9">
    <location>
        <begin position="27"/>
        <end position="140"/>
    </location>
</feature>
<keyword evidence="3" id="KW-0227">DNA damage</keyword>
<evidence type="ECO:0000313" key="10">
    <source>
        <dbReference type="EMBL" id="NWU55842.1"/>
    </source>
</evidence>
<dbReference type="AlphaFoldDB" id="A0A7K5XS53"/>
<dbReference type="CDD" id="cd22325">
    <property type="entry name" value="ERCC1_C-like"/>
    <property type="match status" value="1"/>
</dbReference>
<evidence type="ECO:0000256" key="1">
    <source>
        <dbReference type="ARBA" id="ARBA00004123"/>
    </source>
</evidence>
<dbReference type="GO" id="GO:0070914">
    <property type="term" value="P:UV-damage excision repair"/>
    <property type="evidence" value="ECO:0007669"/>
    <property type="project" value="TreeGrafter"/>
</dbReference>
<keyword evidence="4" id="KW-0238">DNA-binding</keyword>
<evidence type="ECO:0000256" key="6">
    <source>
        <dbReference type="ARBA" id="ARBA00023242"/>
    </source>
</evidence>
<comment type="subcellular location">
    <subcellularLocation>
        <location evidence="1">Nucleus</location>
    </subcellularLocation>
</comment>
<evidence type="ECO:0000313" key="11">
    <source>
        <dbReference type="Proteomes" id="UP000586671"/>
    </source>
</evidence>
<dbReference type="GO" id="GO:0032204">
    <property type="term" value="P:regulation of telomere maintenance"/>
    <property type="evidence" value="ECO:0007669"/>
    <property type="project" value="UniProtKB-ARBA"/>
</dbReference>
<organism evidence="10 11">
    <name type="scientific">Dromas ardeola</name>
    <dbReference type="NCBI Taxonomy" id="458190"/>
    <lineage>
        <taxon>Eukaryota</taxon>
        <taxon>Metazoa</taxon>
        <taxon>Chordata</taxon>
        <taxon>Craniata</taxon>
        <taxon>Vertebrata</taxon>
        <taxon>Euteleostomi</taxon>
        <taxon>Archelosauria</taxon>
        <taxon>Archosauria</taxon>
        <taxon>Dinosauria</taxon>
        <taxon>Saurischia</taxon>
        <taxon>Theropoda</taxon>
        <taxon>Coelurosauria</taxon>
        <taxon>Aves</taxon>
        <taxon>Neognathae</taxon>
        <taxon>Neoaves</taxon>
        <taxon>Charadriiformes</taxon>
        <taxon>Dromadidae</taxon>
        <taxon>Dromas</taxon>
    </lineage>
</organism>
<dbReference type="Gene3D" id="1.10.150.20">
    <property type="entry name" value="5' to 3' exonuclease, C-terminal subdomain"/>
    <property type="match status" value="1"/>
</dbReference>
<evidence type="ECO:0000256" key="5">
    <source>
        <dbReference type="ARBA" id="ARBA00023204"/>
    </source>
</evidence>
<dbReference type="SUPFAM" id="SSF52980">
    <property type="entry name" value="Restriction endonuclease-like"/>
    <property type="match status" value="1"/>
</dbReference>
<dbReference type="GO" id="GO:0000110">
    <property type="term" value="C:nucleotide-excision repair factor 1 complex"/>
    <property type="evidence" value="ECO:0007669"/>
    <property type="project" value="TreeGrafter"/>
</dbReference>
<comment type="caution">
    <text evidence="10">The sequence shown here is derived from an EMBL/GenBank/DDBJ whole genome shotgun (WGS) entry which is preliminary data.</text>
</comment>
<evidence type="ECO:0000256" key="3">
    <source>
        <dbReference type="ARBA" id="ARBA00022763"/>
    </source>
</evidence>
<dbReference type="PANTHER" id="PTHR12749:SF0">
    <property type="entry name" value="DNA EXCISION REPAIR PROTEIN ERCC-1"/>
    <property type="match status" value="1"/>
</dbReference>
<keyword evidence="6" id="KW-0539">Nucleus</keyword>
<evidence type="ECO:0000259" key="9">
    <source>
        <dbReference type="Pfam" id="PF03834"/>
    </source>
</evidence>
<gene>
    <name evidence="10" type="primary">Ercc1</name>
    <name evidence="10" type="ORF">DROARD_R14618</name>
</gene>